<keyword evidence="8 9" id="KW-0807">Transducer</keyword>
<comment type="similarity">
    <text evidence="9">Belongs to the G-protein coupled receptor 1 family.</text>
</comment>
<feature type="transmembrane region" description="Helical" evidence="10">
    <location>
        <begin position="300"/>
        <end position="325"/>
    </location>
</feature>
<keyword evidence="7 9" id="KW-0675">Receptor</keyword>
<evidence type="ECO:0000256" key="7">
    <source>
        <dbReference type="ARBA" id="ARBA00023170"/>
    </source>
</evidence>
<gene>
    <name evidence="12" type="ORF">PLOB_00031897</name>
</gene>
<comment type="caution">
    <text evidence="12">The sequence shown here is derived from an EMBL/GenBank/DDBJ whole genome shotgun (WGS) entry which is preliminary data.</text>
</comment>
<dbReference type="CDD" id="cd00637">
    <property type="entry name" value="7tm_classA_rhodopsin-like"/>
    <property type="match status" value="1"/>
</dbReference>
<keyword evidence="3 9" id="KW-0812">Transmembrane</keyword>
<keyword evidence="6 10" id="KW-0472">Membrane</keyword>
<keyword evidence="4 10" id="KW-1133">Transmembrane helix</keyword>
<dbReference type="InterPro" id="IPR017452">
    <property type="entry name" value="GPCR_Rhodpsn_7TM"/>
</dbReference>
<evidence type="ECO:0000259" key="11">
    <source>
        <dbReference type="PROSITE" id="PS50262"/>
    </source>
</evidence>
<dbReference type="Proteomes" id="UP001159405">
    <property type="component" value="Unassembled WGS sequence"/>
</dbReference>
<dbReference type="SMART" id="SM01381">
    <property type="entry name" value="7TM_GPCR_Srsx"/>
    <property type="match status" value="1"/>
</dbReference>
<evidence type="ECO:0000256" key="5">
    <source>
        <dbReference type="ARBA" id="ARBA00023040"/>
    </source>
</evidence>
<evidence type="ECO:0000256" key="2">
    <source>
        <dbReference type="ARBA" id="ARBA00022475"/>
    </source>
</evidence>
<protein>
    <recommendedName>
        <fullName evidence="11">G-protein coupled receptors family 1 profile domain-containing protein</fullName>
    </recommendedName>
</protein>
<evidence type="ECO:0000256" key="10">
    <source>
        <dbReference type="SAM" id="Phobius"/>
    </source>
</evidence>
<sequence length="336" mass="37487">MELPALGPPGPGHRPCPLPDILRLHLSRSFSLEKEICNYVTVWQTEYLGEDTYKHLIALASIDLMAALLTVLLNSLVIFAIVTRRRLRDNATILLACLAGADLLTGLVALPIAFSVELKRLLDVGPFCPLEKTYVAAVAIVGFASLSHLVVISMDRFIAIKYPLKYQDIVTVKKIVISIILAWAITLLVTINETVLASIDSEGKIYSLFFNVTLIINLIIVTFFLAAISLSYGYIYSETRRQIKRLNTEQLPQEEIEKVKKDRKAATTLAIILIALVMTYIPIILAAVAASQNSNVPPRFLIILTSWVQTCVMLGSLCNPIIYCWRMKKLRRAFLD</sequence>
<feature type="transmembrane region" description="Helical" evidence="10">
    <location>
        <begin position="134"/>
        <end position="154"/>
    </location>
</feature>
<keyword evidence="2" id="KW-1003">Cell membrane</keyword>
<dbReference type="Gene3D" id="1.20.1070.10">
    <property type="entry name" value="Rhodopsin 7-helix transmembrane proteins"/>
    <property type="match status" value="1"/>
</dbReference>
<feature type="transmembrane region" description="Helical" evidence="10">
    <location>
        <begin position="205"/>
        <end position="235"/>
    </location>
</feature>
<organism evidence="12 13">
    <name type="scientific">Porites lobata</name>
    <dbReference type="NCBI Taxonomy" id="104759"/>
    <lineage>
        <taxon>Eukaryota</taxon>
        <taxon>Metazoa</taxon>
        <taxon>Cnidaria</taxon>
        <taxon>Anthozoa</taxon>
        <taxon>Hexacorallia</taxon>
        <taxon>Scleractinia</taxon>
        <taxon>Fungiina</taxon>
        <taxon>Poritidae</taxon>
        <taxon>Porites</taxon>
    </lineage>
</organism>
<dbReference type="SUPFAM" id="SSF81321">
    <property type="entry name" value="Family A G protein-coupled receptor-like"/>
    <property type="match status" value="1"/>
</dbReference>
<comment type="subcellular location">
    <subcellularLocation>
        <location evidence="1">Cell membrane</location>
        <topology evidence="1">Multi-pass membrane protein</topology>
    </subcellularLocation>
</comment>
<feature type="transmembrane region" description="Helical" evidence="10">
    <location>
        <begin position="56"/>
        <end position="81"/>
    </location>
</feature>
<dbReference type="PROSITE" id="PS50262">
    <property type="entry name" value="G_PROTEIN_RECEP_F1_2"/>
    <property type="match status" value="1"/>
</dbReference>
<evidence type="ECO:0000313" key="12">
    <source>
        <dbReference type="EMBL" id="CAH3125538.1"/>
    </source>
</evidence>
<dbReference type="Pfam" id="PF00001">
    <property type="entry name" value="7tm_1"/>
    <property type="match status" value="1"/>
</dbReference>
<feature type="transmembrane region" description="Helical" evidence="10">
    <location>
        <begin position="175"/>
        <end position="199"/>
    </location>
</feature>
<evidence type="ECO:0000256" key="6">
    <source>
        <dbReference type="ARBA" id="ARBA00023136"/>
    </source>
</evidence>
<feature type="domain" description="G-protein coupled receptors family 1 profile" evidence="11">
    <location>
        <begin position="73"/>
        <end position="323"/>
    </location>
</feature>
<evidence type="ECO:0000256" key="3">
    <source>
        <dbReference type="ARBA" id="ARBA00022692"/>
    </source>
</evidence>
<feature type="transmembrane region" description="Helical" evidence="10">
    <location>
        <begin position="93"/>
        <end position="114"/>
    </location>
</feature>
<dbReference type="EMBL" id="CALNXK010000041">
    <property type="protein sequence ID" value="CAH3125538.1"/>
    <property type="molecule type" value="Genomic_DNA"/>
</dbReference>
<dbReference type="PRINTS" id="PR00237">
    <property type="entry name" value="GPCRRHODOPSN"/>
</dbReference>
<reference evidence="12 13" key="1">
    <citation type="submission" date="2022-05" db="EMBL/GenBank/DDBJ databases">
        <authorList>
            <consortium name="Genoscope - CEA"/>
            <person name="William W."/>
        </authorList>
    </citation>
    <scope>NUCLEOTIDE SEQUENCE [LARGE SCALE GENOMIC DNA]</scope>
</reference>
<feature type="non-terminal residue" evidence="12">
    <location>
        <position position="336"/>
    </location>
</feature>
<evidence type="ECO:0000256" key="1">
    <source>
        <dbReference type="ARBA" id="ARBA00004651"/>
    </source>
</evidence>
<proteinExistence type="inferred from homology"/>
<dbReference type="InterPro" id="IPR000276">
    <property type="entry name" value="GPCR_Rhodpsn"/>
</dbReference>
<evidence type="ECO:0000313" key="13">
    <source>
        <dbReference type="Proteomes" id="UP001159405"/>
    </source>
</evidence>
<dbReference type="InterPro" id="IPR050569">
    <property type="entry name" value="TAAR"/>
</dbReference>
<feature type="transmembrane region" description="Helical" evidence="10">
    <location>
        <begin position="268"/>
        <end position="288"/>
    </location>
</feature>
<evidence type="ECO:0000256" key="8">
    <source>
        <dbReference type="ARBA" id="ARBA00023224"/>
    </source>
</evidence>
<dbReference type="PROSITE" id="PS00237">
    <property type="entry name" value="G_PROTEIN_RECEP_F1_1"/>
    <property type="match status" value="1"/>
</dbReference>
<keyword evidence="5 9" id="KW-0297">G-protein coupled receptor</keyword>
<keyword evidence="13" id="KW-1185">Reference proteome</keyword>
<name>A0ABN8NY95_9CNID</name>
<dbReference type="PANTHER" id="PTHR24249">
    <property type="entry name" value="HISTAMINE RECEPTOR-RELATED G-PROTEIN COUPLED RECEPTOR"/>
    <property type="match status" value="1"/>
</dbReference>
<accession>A0ABN8NY95</accession>
<evidence type="ECO:0000256" key="4">
    <source>
        <dbReference type="ARBA" id="ARBA00022989"/>
    </source>
</evidence>
<evidence type="ECO:0000256" key="9">
    <source>
        <dbReference type="RuleBase" id="RU000688"/>
    </source>
</evidence>